<sequence>MHRTTKYRAAPHTVNLAKALSNVKEVTGELKRLEDPKRYLDYAVVTNEDEQTVIPCDEVLIFYGLKTDLTFLKDWGLELDADERKIPVDTEKFQSNVPGIFVVGDMCTYPGKLPLILCGFHETTLAVQDCFHRARPGEKLRFLYTTTSPKLRAKLDNQH</sequence>
<dbReference type="InterPro" id="IPR036188">
    <property type="entry name" value="FAD/NAD-bd_sf"/>
</dbReference>
<dbReference type="SUPFAM" id="SSF51905">
    <property type="entry name" value="FAD/NAD(P)-binding domain"/>
    <property type="match status" value="1"/>
</dbReference>
<dbReference type="InterPro" id="IPR023753">
    <property type="entry name" value="FAD/NAD-binding_dom"/>
</dbReference>
<organism evidence="2">
    <name type="scientific">marine metagenome</name>
    <dbReference type="NCBI Taxonomy" id="408172"/>
    <lineage>
        <taxon>unclassified sequences</taxon>
        <taxon>metagenomes</taxon>
        <taxon>ecological metagenomes</taxon>
    </lineage>
</organism>
<dbReference type="EMBL" id="UINC01116632">
    <property type="protein sequence ID" value="SVC88503.1"/>
    <property type="molecule type" value="Genomic_DNA"/>
</dbReference>
<reference evidence="2" key="1">
    <citation type="submission" date="2018-05" db="EMBL/GenBank/DDBJ databases">
        <authorList>
            <person name="Lanie J.A."/>
            <person name="Ng W.-L."/>
            <person name="Kazmierczak K.M."/>
            <person name="Andrzejewski T.M."/>
            <person name="Davidsen T.M."/>
            <person name="Wayne K.J."/>
            <person name="Tettelin H."/>
            <person name="Glass J.I."/>
            <person name="Rusch D."/>
            <person name="Podicherti R."/>
            <person name="Tsui H.-C.T."/>
            <person name="Winkler M.E."/>
        </authorList>
    </citation>
    <scope>NUCLEOTIDE SEQUENCE</scope>
</reference>
<dbReference type="Pfam" id="PF07992">
    <property type="entry name" value="Pyr_redox_2"/>
    <property type="match status" value="1"/>
</dbReference>
<dbReference type="GO" id="GO:0016491">
    <property type="term" value="F:oxidoreductase activity"/>
    <property type="evidence" value="ECO:0007669"/>
    <property type="project" value="InterPro"/>
</dbReference>
<protein>
    <recommendedName>
        <fullName evidence="1">FAD/NAD(P)-binding domain-containing protein</fullName>
    </recommendedName>
</protein>
<accession>A0A382QSQ3</accession>
<dbReference type="Gene3D" id="3.50.50.60">
    <property type="entry name" value="FAD/NAD(P)-binding domain"/>
    <property type="match status" value="1"/>
</dbReference>
<gene>
    <name evidence="2" type="ORF">METZ01_LOCUS341357</name>
</gene>
<dbReference type="AlphaFoldDB" id="A0A382QSQ3"/>
<name>A0A382QSQ3_9ZZZZ</name>
<evidence type="ECO:0000313" key="2">
    <source>
        <dbReference type="EMBL" id="SVC88503.1"/>
    </source>
</evidence>
<proteinExistence type="predicted"/>
<feature type="domain" description="FAD/NAD(P)-binding" evidence="1">
    <location>
        <begin position="23"/>
        <end position="110"/>
    </location>
</feature>
<evidence type="ECO:0000259" key="1">
    <source>
        <dbReference type="Pfam" id="PF07992"/>
    </source>
</evidence>